<keyword evidence="1" id="KW-0472">Membrane</keyword>
<dbReference type="InterPro" id="IPR036291">
    <property type="entry name" value="NAD(P)-bd_dom_sf"/>
</dbReference>
<accession>A0A9K3DH80</accession>
<evidence type="ECO:0000256" key="1">
    <source>
        <dbReference type="SAM" id="Phobius"/>
    </source>
</evidence>
<dbReference type="InterPro" id="IPR001557">
    <property type="entry name" value="L-lactate/malate_DH"/>
</dbReference>
<dbReference type="Proteomes" id="UP000215914">
    <property type="component" value="Unassembled WGS sequence"/>
</dbReference>
<proteinExistence type="predicted"/>
<evidence type="ECO:0000313" key="3">
    <source>
        <dbReference type="EMBL" id="KAF5755279.1"/>
    </source>
</evidence>
<dbReference type="GO" id="GO:0004459">
    <property type="term" value="F:L-lactate dehydrogenase (NAD+) activity"/>
    <property type="evidence" value="ECO:0007669"/>
    <property type="project" value="UniProtKB-EC"/>
</dbReference>
<keyword evidence="4" id="KW-1185">Reference proteome</keyword>
<reference evidence="3" key="1">
    <citation type="journal article" date="2017" name="Nature">
        <title>The sunflower genome provides insights into oil metabolism, flowering and Asterid evolution.</title>
        <authorList>
            <person name="Badouin H."/>
            <person name="Gouzy J."/>
            <person name="Grassa C.J."/>
            <person name="Murat F."/>
            <person name="Staton S.E."/>
            <person name="Cottret L."/>
            <person name="Lelandais-Briere C."/>
            <person name="Owens G.L."/>
            <person name="Carrere S."/>
            <person name="Mayjonade B."/>
            <person name="Legrand L."/>
            <person name="Gill N."/>
            <person name="Kane N.C."/>
            <person name="Bowers J.E."/>
            <person name="Hubner S."/>
            <person name="Bellec A."/>
            <person name="Berard A."/>
            <person name="Berges H."/>
            <person name="Blanchet N."/>
            <person name="Boniface M.C."/>
            <person name="Brunel D."/>
            <person name="Catrice O."/>
            <person name="Chaidir N."/>
            <person name="Claudel C."/>
            <person name="Donnadieu C."/>
            <person name="Faraut T."/>
            <person name="Fievet G."/>
            <person name="Helmstetter N."/>
            <person name="King M."/>
            <person name="Knapp S.J."/>
            <person name="Lai Z."/>
            <person name="Le Paslier M.C."/>
            <person name="Lippi Y."/>
            <person name="Lorenzon L."/>
            <person name="Mandel J.R."/>
            <person name="Marage G."/>
            <person name="Marchand G."/>
            <person name="Marquand E."/>
            <person name="Bret-Mestries E."/>
            <person name="Morien E."/>
            <person name="Nambeesan S."/>
            <person name="Nguyen T."/>
            <person name="Pegot-Espagnet P."/>
            <person name="Pouilly N."/>
            <person name="Raftis F."/>
            <person name="Sallet E."/>
            <person name="Schiex T."/>
            <person name="Thomas J."/>
            <person name="Vandecasteele C."/>
            <person name="Vares D."/>
            <person name="Vear F."/>
            <person name="Vautrin S."/>
            <person name="Crespi M."/>
            <person name="Mangin B."/>
            <person name="Burke J.M."/>
            <person name="Salse J."/>
            <person name="Munos S."/>
            <person name="Vincourt P."/>
            <person name="Rieseberg L.H."/>
            <person name="Langlade N.B."/>
        </authorList>
    </citation>
    <scope>NUCLEOTIDE SEQUENCE</scope>
    <source>
        <tissue evidence="3">Leaves</tissue>
    </source>
</reference>
<organism evidence="3 4">
    <name type="scientific">Helianthus annuus</name>
    <name type="common">Common sunflower</name>
    <dbReference type="NCBI Taxonomy" id="4232"/>
    <lineage>
        <taxon>Eukaryota</taxon>
        <taxon>Viridiplantae</taxon>
        <taxon>Streptophyta</taxon>
        <taxon>Embryophyta</taxon>
        <taxon>Tracheophyta</taxon>
        <taxon>Spermatophyta</taxon>
        <taxon>Magnoliopsida</taxon>
        <taxon>eudicotyledons</taxon>
        <taxon>Gunneridae</taxon>
        <taxon>Pentapetalae</taxon>
        <taxon>asterids</taxon>
        <taxon>campanulids</taxon>
        <taxon>Asterales</taxon>
        <taxon>Asteraceae</taxon>
        <taxon>Asteroideae</taxon>
        <taxon>Heliantheae alliance</taxon>
        <taxon>Heliantheae</taxon>
        <taxon>Helianthus</taxon>
    </lineage>
</organism>
<keyword evidence="1" id="KW-0812">Transmembrane</keyword>
<feature type="transmembrane region" description="Helical" evidence="1">
    <location>
        <begin position="87"/>
        <end position="109"/>
    </location>
</feature>
<dbReference type="Pfam" id="PF00056">
    <property type="entry name" value="Ldh_1_N"/>
    <property type="match status" value="1"/>
</dbReference>
<evidence type="ECO:0000313" key="4">
    <source>
        <dbReference type="Proteomes" id="UP000215914"/>
    </source>
</evidence>
<dbReference type="PRINTS" id="PR00086">
    <property type="entry name" value="LLDHDRGNASE"/>
</dbReference>
<dbReference type="Gene3D" id="3.40.50.720">
    <property type="entry name" value="NAD(P)-binding Rossmann-like Domain"/>
    <property type="match status" value="1"/>
</dbReference>
<reference evidence="3" key="2">
    <citation type="submission" date="2020-06" db="EMBL/GenBank/DDBJ databases">
        <title>Helianthus annuus Genome sequencing and assembly Release 2.</title>
        <authorList>
            <person name="Gouzy J."/>
            <person name="Langlade N."/>
            <person name="Munos S."/>
        </authorList>
    </citation>
    <scope>NUCLEOTIDE SEQUENCE</scope>
    <source>
        <tissue evidence="3">Leaves</tissue>
    </source>
</reference>
<name>A0A9K3DH80_HELAN</name>
<feature type="domain" description="Lactate/malate dehydrogenase N-terminal" evidence="2">
    <location>
        <begin position="18"/>
        <end position="70"/>
    </location>
</feature>
<gene>
    <name evidence="3" type="ORF">HanXRQr2_Chr17g0801011</name>
</gene>
<protein>
    <submittedName>
        <fullName evidence="3">L-lactate dehydrogenase</fullName>
        <ecNumber evidence="3">1.1.1.27</ecNumber>
    </submittedName>
</protein>
<evidence type="ECO:0000259" key="2">
    <source>
        <dbReference type="Pfam" id="PF00056"/>
    </source>
</evidence>
<dbReference type="EMBL" id="MNCJ02000332">
    <property type="protein sequence ID" value="KAF5755279.1"/>
    <property type="molecule type" value="Genomic_DNA"/>
</dbReference>
<dbReference type="InterPro" id="IPR001236">
    <property type="entry name" value="Lactate/malate_DH_N"/>
</dbReference>
<comment type="caution">
    <text evidence="3">The sequence shown here is derived from an EMBL/GenBank/DDBJ whole genome shotgun (WGS) entry which is preliminary data.</text>
</comment>
<dbReference type="Gramene" id="mRNA:HanXRQr2_Chr17g0801011">
    <property type="protein sequence ID" value="CDS:HanXRQr2_Chr17g0801011.1"/>
    <property type="gene ID" value="HanXRQr2_Chr17g0801011"/>
</dbReference>
<dbReference type="AlphaFoldDB" id="A0A9K3DH80"/>
<dbReference type="PANTHER" id="PTHR43128">
    <property type="entry name" value="L-2-HYDROXYCARBOXYLATE DEHYDROGENASE (NAD(P)(+))"/>
    <property type="match status" value="1"/>
</dbReference>
<dbReference type="SUPFAM" id="SSF51735">
    <property type="entry name" value="NAD(P)-binding Rossmann-fold domains"/>
    <property type="match status" value="1"/>
</dbReference>
<dbReference type="PANTHER" id="PTHR43128:SF30">
    <property type="entry name" value="L-LACTATE DEHYDROGENASE"/>
    <property type="match status" value="1"/>
</dbReference>
<dbReference type="EC" id="1.1.1.27" evidence="3"/>
<keyword evidence="1" id="KW-1133">Transmembrane helix</keyword>
<sequence length="133" mass="14385">MHCWFGSCDCNCGCPPVLLQRNVSLFSKIIPPLSAGSPDAVMLIVSNPVVDILTYVAWKLSGLPVNRVIGSGTNLDVKIPIFIQYKCAFYIACYFGSFYFLTSCLLLVVRLGYQGWAALSNGLLAVLGCGLVL</sequence>
<feature type="transmembrane region" description="Helical" evidence="1">
    <location>
        <begin position="115"/>
        <end position="132"/>
    </location>
</feature>
<keyword evidence="3" id="KW-0560">Oxidoreductase</keyword>
<dbReference type="GO" id="GO:0019752">
    <property type="term" value="P:carboxylic acid metabolic process"/>
    <property type="evidence" value="ECO:0007669"/>
    <property type="project" value="InterPro"/>
</dbReference>